<dbReference type="Proteomes" id="UP000321085">
    <property type="component" value="Unassembled WGS sequence"/>
</dbReference>
<organism evidence="2 3">
    <name type="scientific">Microvirga aerophila</name>
    <dbReference type="NCBI Taxonomy" id="670291"/>
    <lineage>
        <taxon>Bacteria</taxon>
        <taxon>Pseudomonadati</taxon>
        <taxon>Pseudomonadota</taxon>
        <taxon>Alphaproteobacteria</taxon>
        <taxon>Hyphomicrobiales</taxon>
        <taxon>Methylobacteriaceae</taxon>
        <taxon>Microvirga</taxon>
    </lineage>
</organism>
<evidence type="ECO:0000259" key="1">
    <source>
        <dbReference type="Pfam" id="PF07508"/>
    </source>
</evidence>
<comment type="caution">
    <text evidence="2">The sequence shown here is derived from an EMBL/GenBank/DDBJ whole genome shotgun (WGS) entry which is preliminary data.</text>
</comment>
<keyword evidence="3" id="KW-1185">Reference proteome</keyword>
<sequence length="68" mass="7725">MPALDQHRLRHLRHLHIILHHQDAQGKAASASSLRAIAAKFNARGIPTTQRKGWSAMQVKRVLERVQD</sequence>
<accession>A0A512C3B2</accession>
<name>A0A512C3B2_9HYPH</name>
<dbReference type="InterPro" id="IPR011109">
    <property type="entry name" value="DNA_bind_recombinase_dom"/>
</dbReference>
<evidence type="ECO:0000313" key="3">
    <source>
        <dbReference type="Proteomes" id="UP000321085"/>
    </source>
</evidence>
<gene>
    <name evidence="2" type="ORF">MAE02_63980</name>
</gene>
<dbReference type="GO" id="GO:0000150">
    <property type="term" value="F:DNA strand exchange activity"/>
    <property type="evidence" value="ECO:0007669"/>
    <property type="project" value="InterPro"/>
</dbReference>
<dbReference type="EMBL" id="BJYU01000230">
    <property type="protein sequence ID" value="GEO18702.1"/>
    <property type="molecule type" value="Genomic_DNA"/>
</dbReference>
<feature type="domain" description="Recombinase" evidence="1">
    <location>
        <begin position="28"/>
        <end position="64"/>
    </location>
</feature>
<proteinExistence type="predicted"/>
<dbReference type="AlphaFoldDB" id="A0A512C3B2"/>
<dbReference type="Pfam" id="PF07508">
    <property type="entry name" value="Recombinase"/>
    <property type="match status" value="1"/>
</dbReference>
<protein>
    <recommendedName>
        <fullName evidence="1">Recombinase domain-containing protein</fullName>
    </recommendedName>
</protein>
<evidence type="ECO:0000313" key="2">
    <source>
        <dbReference type="EMBL" id="GEO18702.1"/>
    </source>
</evidence>
<dbReference type="GO" id="GO:0003677">
    <property type="term" value="F:DNA binding"/>
    <property type="evidence" value="ECO:0007669"/>
    <property type="project" value="InterPro"/>
</dbReference>
<reference evidence="2 3" key="1">
    <citation type="submission" date="2019-07" db="EMBL/GenBank/DDBJ databases">
        <title>Whole genome shotgun sequence of Microvirga aerophila NBRC 106136.</title>
        <authorList>
            <person name="Hosoyama A."/>
            <person name="Uohara A."/>
            <person name="Ohji S."/>
            <person name="Ichikawa N."/>
        </authorList>
    </citation>
    <scope>NUCLEOTIDE SEQUENCE [LARGE SCALE GENOMIC DNA]</scope>
    <source>
        <strain evidence="2 3">NBRC 106136</strain>
    </source>
</reference>